<accession>A0A1G5FZG1</accession>
<evidence type="ECO:0000313" key="1">
    <source>
        <dbReference type="EMBL" id="SCY44732.1"/>
    </source>
</evidence>
<protein>
    <submittedName>
        <fullName evidence="1">Uncharacterized protein</fullName>
    </submittedName>
</protein>
<evidence type="ECO:0000313" key="2">
    <source>
        <dbReference type="Proteomes" id="UP000198870"/>
    </source>
</evidence>
<sequence length="150" mass="16386">METIREQVISAIIARVESIRTANGYNTECGQEVKRAAKDLEPGDLPAVVVWPQPEEVERRSGRNICTTQVKVETYMAFGSVNPSMAQEQMLGDLVKCVTGPGEPVTTLADDLFYKEGGPAGQPEAGEKITAVVATFEVKYSYKIGNPYEQ</sequence>
<dbReference type="Proteomes" id="UP000198870">
    <property type="component" value="Unassembled WGS sequence"/>
</dbReference>
<gene>
    <name evidence="1" type="ORF">SAMN05216233_109111</name>
</gene>
<proteinExistence type="predicted"/>
<dbReference type="RefSeq" id="WP_092211178.1">
    <property type="nucleotide sequence ID" value="NZ_FMUX01000009.1"/>
</dbReference>
<dbReference type="STRING" id="419481.SAMN05216233_109111"/>
<name>A0A1G5FZG1_9BACT</name>
<dbReference type="AlphaFoldDB" id="A0A1G5FZG1"/>
<keyword evidence="2" id="KW-1185">Reference proteome</keyword>
<reference evidence="1 2" key="1">
    <citation type="submission" date="2016-10" db="EMBL/GenBank/DDBJ databases">
        <authorList>
            <person name="de Groot N.N."/>
        </authorList>
    </citation>
    <scope>NUCLEOTIDE SEQUENCE [LARGE SCALE GENOMIC DNA]</scope>
    <source>
        <strain evidence="1 2">AA1</strain>
    </source>
</reference>
<dbReference type="EMBL" id="FMUX01000009">
    <property type="protein sequence ID" value="SCY44732.1"/>
    <property type="molecule type" value="Genomic_DNA"/>
</dbReference>
<dbReference type="OrthoDB" id="5538745at2"/>
<organism evidence="1 2">
    <name type="scientific">Desulfoluna spongiiphila</name>
    <dbReference type="NCBI Taxonomy" id="419481"/>
    <lineage>
        <taxon>Bacteria</taxon>
        <taxon>Pseudomonadati</taxon>
        <taxon>Thermodesulfobacteriota</taxon>
        <taxon>Desulfobacteria</taxon>
        <taxon>Desulfobacterales</taxon>
        <taxon>Desulfolunaceae</taxon>
        <taxon>Desulfoluna</taxon>
    </lineage>
</organism>